<comment type="subunit">
    <text evidence="2">Homotrimer.</text>
</comment>
<dbReference type="AlphaFoldDB" id="A0A433SDP6"/>
<dbReference type="EMBL" id="PQSP01000003">
    <property type="protein sequence ID" value="RUS66879.1"/>
    <property type="molecule type" value="Genomic_DNA"/>
</dbReference>
<protein>
    <submittedName>
        <fullName evidence="13">Outer membrane porin protein 32</fullName>
    </submittedName>
</protein>
<dbReference type="GO" id="GO:0006811">
    <property type="term" value="P:monoatomic ion transport"/>
    <property type="evidence" value="ECO:0007669"/>
    <property type="project" value="UniProtKB-KW"/>
</dbReference>
<dbReference type="SUPFAM" id="SSF56935">
    <property type="entry name" value="Porins"/>
    <property type="match status" value="1"/>
</dbReference>
<dbReference type="InterPro" id="IPR050298">
    <property type="entry name" value="Gram-neg_bact_OMP"/>
</dbReference>
<keyword evidence="6 11" id="KW-0732">Signal</keyword>
<evidence type="ECO:0000313" key="13">
    <source>
        <dbReference type="EMBL" id="RUS66879.1"/>
    </source>
</evidence>
<evidence type="ECO:0000256" key="1">
    <source>
        <dbReference type="ARBA" id="ARBA00004571"/>
    </source>
</evidence>
<keyword evidence="7" id="KW-0406">Ion transport</keyword>
<evidence type="ECO:0000256" key="3">
    <source>
        <dbReference type="ARBA" id="ARBA00022448"/>
    </source>
</evidence>
<comment type="caution">
    <text evidence="13">The sequence shown here is derived from an EMBL/GenBank/DDBJ whole genome shotgun (WGS) entry which is preliminary data.</text>
</comment>
<proteinExistence type="predicted"/>
<name>A0A433SDP6_9BURK</name>
<dbReference type="PANTHER" id="PTHR34501:SF9">
    <property type="entry name" value="MAJOR OUTER MEMBRANE PROTEIN P.IA"/>
    <property type="match status" value="1"/>
</dbReference>
<evidence type="ECO:0000256" key="6">
    <source>
        <dbReference type="ARBA" id="ARBA00022729"/>
    </source>
</evidence>
<dbReference type="Gene3D" id="2.40.160.10">
    <property type="entry name" value="Porin"/>
    <property type="match status" value="1"/>
</dbReference>
<evidence type="ECO:0000256" key="4">
    <source>
        <dbReference type="ARBA" id="ARBA00022452"/>
    </source>
</evidence>
<comment type="subcellular location">
    <subcellularLocation>
        <location evidence="1">Cell outer membrane</location>
        <topology evidence="1">Multi-pass membrane protein</topology>
    </subcellularLocation>
</comment>
<keyword evidence="4" id="KW-1134">Transmembrane beta strand</keyword>
<dbReference type="Pfam" id="PF13609">
    <property type="entry name" value="Porin_4"/>
    <property type="match status" value="1"/>
</dbReference>
<keyword evidence="14" id="KW-1185">Reference proteome</keyword>
<keyword evidence="10" id="KW-0998">Cell outer membrane</keyword>
<dbReference type="RefSeq" id="WP_126979876.1">
    <property type="nucleotide sequence ID" value="NZ_PQSP01000003.1"/>
</dbReference>
<keyword evidence="5" id="KW-0812">Transmembrane</keyword>
<gene>
    <name evidence="13" type="ORF">CUZ56_01674</name>
</gene>
<evidence type="ECO:0000256" key="10">
    <source>
        <dbReference type="ARBA" id="ARBA00023237"/>
    </source>
</evidence>
<dbReference type="CDD" id="cd00342">
    <property type="entry name" value="gram_neg_porins"/>
    <property type="match status" value="1"/>
</dbReference>
<keyword evidence="3" id="KW-0813">Transport</keyword>
<feature type="chain" id="PRO_5019103355" evidence="11">
    <location>
        <begin position="20"/>
        <end position="381"/>
    </location>
</feature>
<keyword evidence="9" id="KW-0472">Membrane</keyword>
<organism evidence="13 14">
    <name type="scientific">Saezia sanguinis</name>
    <dbReference type="NCBI Taxonomy" id="1965230"/>
    <lineage>
        <taxon>Bacteria</taxon>
        <taxon>Pseudomonadati</taxon>
        <taxon>Pseudomonadota</taxon>
        <taxon>Betaproteobacteria</taxon>
        <taxon>Burkholderiales</taxon>
        <taxon>Saeziaceae</taxon>
        <taxon>Saezia</taxon>
    </lineage>
</organism>
<accession>A0A433SDP6</accession>
<keyword evidence="8" id="KW-0626">Porin</keyword>
<dbReference type="OrthoDB" id="6975458at2"/>
<evidence type="ECO:0000313" key="14">
    <source>
        <dbReference type="Proteomes" id="UP000286947"/>
    </source>
</evidence>
<evidence type="ECO:0000256" key="9">
    <source>
        <dbReference type="ARBA" id="ARBA00023136"/>
    </source>
</evidence>
<evidence type="ECO:0000256" key="8">
    <source>
        <dbReference type="ARBA" id="ARBA00023114"/>
    </source>
</evidence>
<evidence type="ECO:0000256" key="7">
    <source>
        <dbReference type="ARBA" id="ARBA00023065"/>
    </source>
</evidence>
<sequence precursor="true">MKKSLIALAVLGTFAGAAAAQSTATLYGKIDVGYGVSNNGAYELGGPHESKFQQFGNANSTSRWGLKGSEDLGNGLKAYFNLEQGFNPESGADKGGFDRAAFVGIAGNFGAIQAGRQTHVINNVLGQFDLSGSPNVTSALGNAGISAISQNANGGGLGTYSRVSSAIAYVSPNFSGFSFQGAVVLKNDDIFGLDGVATGVTDIWGNPRLIENKTIYTVGAQYNYGGFTIGAAYESKPADVPGVDISASWGIGAKYDFGSFVVSGGYFDNHFKSDGKGFYLGVKAPIGAFTVGAQIAYNTKAYNGTETNYVWFPNASTSSWDLYSYSGDREVKPLAWELFAYYNLSKRTQLYLQYGGINNDAEEYQGASRKYSANFGLIHNF</sequence>
<dbReference type="Proteomes" id="UP000286947">
    <property type="component" value="Unassembled WGS sequence"/>
</dbReference>
<feature type="domain" description="Porin" evidence="12">
    <location>
        <begin position="7"/>
        <end position="361"/>
    </location>
</feature>
<dbReference type="InterPro" id="IPR033900">
    <property type="entry name" value="Gram_neg_porin_domain"/>
</dbReference>
<dbReference type="GO" id="GO:0046930">
    <property type="term" value="C:pore complex"/>
    <property type="evidence" value="ECO:0007669"/>
    <property type="project" value="UniProtKB-KW"/>
</dbReference>
<reference evidence="13 14" key="1">
    <citation type="submission" date="2018-01" db="EMBL/GenBank/DDBJ databases">
        <title>Saezia sanguinis gen. nov., sp. nov., in the order Burkholderiales isolated from human blood.</title>
        <authorList>
            <person name="Medina-Pascual M.J."/>
            <person name="Valdezate S."/>
            <person name="Monzon S."/>
            <person name="Cuesta I."/>
            <person name="Carrasco G."/>
            <person name="Villalon P."/>
            <person name="Saez-Nieto J.A."/>
        </authorList>
    </citation>
    <scope>NUCLEOTIDE SEQUENCE [LARGE SCALE GENOMIC DNA]</scope>
    <source>
        <strain evidence="13 14">CNM695-12</strain>
    </source>
</reference>
<dbReference type="InterPro" id="IPR002299">
    <property type="entry name" value="Porin_Neis"/>
</dbReference>
<dbReference type="PANTHER" id="PTHR34501">
    <property type="entry name" value="PROTEIN YDDL-RELATED"/>
    <property type="match status" value="1"/>
</dbReference>
<evidence type="ECO:0000256" key="2">
    <source>
        <dbReference type="ARBA" id="ARBA00011233"/>
    </source>
</evidence>
<dbReference type="GO" id="GO:0009279">
    <property type="term" value="C:cell outer membrane"/>
    <property type="evidence" value="ECO:0007669"/>
    <property type="project" value="UniProtKB-SubCell"/>
</dbReference>
<dbReference type="PRINTS" id="PR00184">
    <property type="entry name" value="NEISSPPORIN"/>
</dbReference>
<dbReference type="InterPro" id="IPR023614">
    <property type="entry name" value="Porin_dom_sf"/>
</dbReference>
<dbReference type="GO" id="GO:0015288">
    <property type="term" value="F:porin activity"/>
    <property type="evidence" value="ECO:0007669"/>
    <property type="project" value="UniProtKB-KW"/>
</dbReference>
<feature type="signal peptide" evidence="11">
    <location>
        <begin position="1"/>
        <end position="19"/>
    </location>
</feature>
<evidence type="ECO:0000256" key="11">
    <source>
        <dbReference type="SAM" id="SignalP"/>
    </source>
</evidence>
<evidence type="ECO:0000259" key="12">
    <source>
        <dbReference type="Pfam" id="PF13609"/>
    </source>
</evidence>
<evidence type="ECO:0000256" key="5">
    <source>
        <dbReference type="ARBA" id="ARBA00022692"/>
    </source>
</evidence>